<proteinExistence type="predicted"/>
<evidence type="ECO:0000313" key="1">
    <source>
        <dbReference type="EMBL" id="JAD61914.1"/>
    </source>
</evidence>
<accession>A0A0A9BD54</accession>
<reference evidence="1" key="2">
    <citation type="journal article" date="2015" name="Data Brief">
        <title>Shoot transcriptome of the giant reed, Arundo donax.</title>
        <authorList>
            <person name="Barrero R.A."/>
            <person name="Guerrero F.D."/>
            <person name="Moolhuijzen P."/>
            <person name="Goolsby J.A."/>
            <person name="Tidwell J."/>
            <person name="Bellgard S.E."/>
            <person name="Bellgard M.I."/>
        </authorList>
    </citation>
    <scope>NUCLEOTIDE SEQUENCE</scope>
    <source>
        <tissue evidence="1">Shoot tissue taken approximately 20 cm above the soil surface</tissue>
    </source>
</reference>
<dbReference type="EMBL" id="GBRH01235981">
    <property type="protein sequence ID" value="JAD61914.1"/>
    <property type="molecule type" value="Transcribed_RNA"/>
</dbReference>
<sequence length="121" mass="13973">MRSLNNDHRVIVNFIVRLSHRCWAVGSGNTHICGDLDCSRSKNIRKIKLNIFRRDNIWSPPWQNYLPSEELKALCTSCHNRVYLRGNHLQGPRIWLLKSLSLVSAMGNSPQAIPRLTRIMP</sequence>
<organism evidence="1">
    <name type="scientific">Arundo donax</name>
    <name type="common">Giant reed</name>
    <name type="synonym">Donax arundinaceus</name>
    <dbReference type="NCBI Taxonomy" id="35708"/>
    <lineage>
        <taxon>Eukaryota</taxon>
        <taxon>Viridiplantae</taxon>
        <taxon>Streptophyta</taxon>
        <taxon>Embryophyta</taxon>
        <taxon>Tracheophyta</taxon>
        <taxon>Spermatophyta</taxon>
        <taxon>Magnoliopsida</taxon>
        <taxon>Liliopsida</taxon>
        <taxon>Poales</taxon>
        <taxon>Poaceae</taxon>
        <taxon>PACMAD clade</taxon>
        <taxon>Arundinoideae</taxon>
        <taxon>Arundineae</taxon>
        <taxon>Arundo</taxon>
    </lineage>
</organism>
<reference evidence="1" key="1">
    <citation type="submission" date="2014-09" db="EMBL/GenBank/DDBJ databases">
        <authorList>
            <person name="Magalhaes I.L.F."/>
            <person name="Oliveira U."/>
            <person name="Santos F.R."/>
            <person name="Vidigal T.H.D.A."/>
            <person name="Brescovit A.D."/>
            <person name="Santos A.J."/>
        </authorList>
    </citation>
    <scope>NUCLEOTIDE SEQUENCE</scope>
    <source>
        <tissue evidence="1">Shoot tissue taken approximately 20 cm above the soil surface</tissue>
    </source>
</reference>
<name>A0A0A9BD54_ARUDO</name>
<dbReference type="AlphaFoldDB" id="A0A0A9BD54"/>
<protein>
    <submittedName>
        <fullName evidence="1">S6K</fullName>
    </submittedName>
</protein>